<dbReference type="InterPro" id="IPR017205">
    <property type="entry name" value="Sig_transdc_His_kinase_ChrS"/>
</dbReference>
<dbReference type="InterPro" id="IPR036890">
    <property type="entry name" value="HATPase_C_sf"/>
</dbReference>
<dbReference type="Gene3D" id="1.20.5.1930">
    <property type="match status" value="1"/>
</dbReference>
<dbReference type="PANTHER" id="PTHR24421:SF62">
    <property type="entry name" value="SENSORY TRANSDUCTION HISTIDINE KINASE"/>
    <property type="match status" value="1"/>
</dbReference>
<evidence type="ECO:0000313" key="8">
    <source>
        <dbReference type="Proteomes" id="UP000698222"/>
    </source>
</evidence>
<keyword evidence="1" id="KW-0808">Transferase</keyword>
<evidence type="ECO:0000256" key="3">
    <source>
        <dbReference type="ARBA" id="ARBA00023012"/>
    </source>
</evidence>
<dbReference type="Proteomes" id="UP000698222">
    <property type="component" value="Unassembled WGS sequence"/>
</dbReference>
<feature type="domain" description="Histidine kinase" evidence="6">
    <location>
        <begin position="340"/>
        <end position="425"/>
    </location>
</feature>
<dbReference type="Pfam" id="PF07730">
    <property type="entry name" value="HisKA_3"/>
    <property type="match status" value="1"/>
</dbReference>
<keyword evidence="2 7" id="KW-0418">Kinase</keyword>
<feature type="transmembrane region" description="Helical" evidence="5">
    <location>
        <begin position="146"/>
        <end position="166"/>
    </location>
</feature>
<evidence type="ECO:0000256" key="4">
    <source>
        <dbReference type="SAM" id="MobiDB-lite"/>
    </source>
</evidence>
<proteinExistence type="predicted"/>
<dbReference type="RefSeq" id="WP_209886239.1">
    <property type="nucleotide sequence ID" value="NZ_BAAAJV010000026.1"/>
</dbReference>
<organism evidence="7 8">
    <name type="scientific">Brachybacterium fresconis</name>
    <dbReference type="NCBI Taxonomy" id="173363"/>
    <lineage>
        <taxon>Bacteria</taxon>
        <taxon>Bacillati</taxon>
        <taxon>Actinomycetota</taxon>
        <taxon>Actinomycetes</taxon>
        <taxon>Micrococcales</taxon>
        <taxon>Dermabacteraceae</taxon>
        <taxon>Brachybacterium</taxon>
    </lineage>
</organism>
<dbReference type="Gene3D" id="3.30.565.10">
    <property type="entry name" value="Histidine kinase-like ATPase, C-terminal domain"/>
    <property type="match status" value="1"/>
</dbReference>
<keyword evidence="3" id="KW-0902">Two-component regulatory system</keyword>
<dbReference type="InterPro" id="IPR003594">
    <property type="entry name" value="HATPase_dom"/>
</dbReference>
<dbReference type="InterPro" id="IPR050482">
    <property type="entry name" value="Sensor_HK_TwoCompSys"/>
</dbReference>
<keyword evidence="5" id="KW-1133">Transmembrane helix</keyword>
<dbReference type="SUPFAM" id="SSF55874">
    <property type="entry name" value="ATPase domain of HSP90 chaperone/DNA topoisomerase II/histidine kinase"/>
    <property type="match status" value="1"/>
</dbReference>
<dbReference type="PIRSF" id="PIRSF037434">
    <property type="entry name" value="STHK_ChrS"/>
    <property type="match status" value="1"/>
</dbReference>
<gene>
    <name evidence="7" type="ORF">JOF44_000181</name>
</gene>
<sequence>MAMLPAPAVPRTGPGPGPEPDLGPGTGASSVRPAPEQGPLGEKLEVWMPPVLLLVSWSVGWIASRTWMTGDLILWALGPTLLLLALRAALERTRRAGGPGSRPLELLYALHLVLVAVAILLNPMSCIYAFVGYLDSGRFLSGGRARAVVVATALLSAVGQVGGIGVVAAETWFFVGLAAVNLLIALGMMHLAGERERILDEREQALAENDRVHRENFRLHEQLMAGARRAGAGEERDRLSREIHDTVAQGLVGVIRQLEAVGPVDDAPSRQRLEIAEEAARDCLLEARRAVEALGPHQLHDADLVEALSALVARWARTHRVVATLDADDAPREARHGDVLVRVAQEALANVARHAGARTVTATLSVEERMVLLRIADDGRGVDLDAVERGHGLANMAERTRRVGGDLDVTSAVGRGTTVTARVPR</sequence>
<feature type="transmembrane region" description="Helical" evidence="5">
    <location>
        <begin position="72"/>
        <end position="90"/>
    </location>
</feature>
<feature type="transmembrane region" description="Helical" evidence="5">
    <location>
        <begin position="172"/>
        <end position="192"/>
    </location>
</feature>
<evidence type="ECO:0000259" key="6">
    <source>
        <dbReference type="PROSITE" id="PS50109"/>
    </source>
</evidence>
<protein>
    <submittedName>
        <fullName evidence="7">Signal transduction histidine kinase</fullName>
    </submittedName>
</protein>
<feature type="region of interest" description="Disordered" evidence="4">
    <location>
        <begin position="1"/>
        <end position="37"/>
    </location>
</feature>
<dbReference type="PANTHER" id="PTHR24421">
    <property type="entry name" value="NITRATE/NITRITE SENSOR PROTEIN NARX-RELATED"/>
    <property type="match status" value="1"/>
</dbReference>
<comment type="caution">
    <text evidence="7">The sequence shown here is derived from an EMBL/GenBank/DDBJ whole genome shotgun (WGS) entry which is preliminary data.</text>
</comment>
<dbReference type="InterPro" id="IPR011712">
    <property type="entry name" value="Sig_transdc_His_kin_sub3_dim/P"/>
</dbReference>
<dbReference type="GO" id="GO:0016301">
    <property type="term" value="F:kinase activity"/>
    <property type="evidence" value="ECO:0007669"/>
    <property type="project" value="UniProtKB-KW"/>
</dbReference>
<keyword evidence="5" id="KW-0812">Transmembrane</keyword>
<accession>A0ABS4YHC9</accession>
<evidence type="ECO:0000256" key="2">
    <source>
        <dbReference type="ARBA" id="ARBA00022777"/>
    </source>
</evidence>
<dbReference type="CDD" id="cd16917">
    <property type="entry name" value="HATPase_UhpB-NarQ-NarX-like"/>
    <property type="match status" value="1"/>
</dbReference>
<name>A0ABS4YHC9_9MICO</name>
<evidence type="ECO:0000313" key="7">
    <source>
        <dbReference type="EMBL" id="MBP2407278.1"/>
    </source>
</evidence>
<dbReference type="InterPro" id="IPR005467">
    <property type="entry name" value="His_kinase_dom"/>
</dbReference>
<dbReference type="PROSITE" id="PS50109">
    <property type="entry name" value="HIS_KIN"/>
    <property type="match status" value="1"/>
</dbReference>
<dbReference type="EMBL" id="JAGIOC010000001">
    <property type="protein sequence ID" value="MBP2407278.1"/>
    <property type="molecule type" value="Genomic_DNA"/>
</dbReference>
<feature type="transmembrane region" description="Helical" evidence="5">
    <location>
        <begin position="110"/>
        <end position="134"/>
    </location>
</feature>
<evidence type="ECO:0000256" key="5">
    <source>
        <dbReference type="SAM" id="Phobius"/>
    </source>
</evidence>
<keyword evidence="5" id="KW-0472">Membrane</keyword>
<dbReference type="Pfam" id="PF02518">
    <property type="entry name" value="HATPase_c"/>
    <property type="match status" value="1"/>
</dbReference>
<evidence type="ECO:0000256" key="1">
    <source>
        <dbReference type="ARBA" id="ARBA00022679"/>
    </source>
</evidence>
<reference evidence="7 8" key="1">
    <citation type="submission" date="2021-03" db="EMBL/GenBank/DDBJ databases">
        <title>Sequencing the genomes of 1000 actinobacteria strains.</title>
        <authorList>
            <person name="Klenk H.-P."/>
        </authorList>
    </citation>
    <scope>NUCLEOTIDE SEQUENCE [LARGE SCALE GENOMIC DNA]</scope>
    <source>
        <strain evidence="7 8">DSM 14564</strain>
    </source>
</reference>
<keyword evidence="8" id="KW-1185">Reference proteome</keyword>